<protein>
    <submittedName>
        <fullName evidence="1">Uncharacterized protein</fullName>
    </submittedName>
</protein>
<evidence type="ECO:0000313" key="2">
    <source>
        <dbReference type="Proteomes" id="UP001054945"/>
    </source>
</evidence>
<dbReference type="AlphaFoldDB" id="A0AAV4WW83"/>
<proteinExistence type="predicted"/>
<keyword evidence="2" id="KW-1185">Reference proteome</keyword>
<sequence length="85" mass="9623">MIIYKPGRPGGGWDDSEDEDLIPEIVPEDVIEKSCTSVDSVDFSKIELKEIAIDWIDEHKIVDEFTVNEELSKLNSSTILTLSKR</sequence>
<reference evidence="1 2" key="1">
    <citation type="submission" date="2021-06" db="EMBL/GenBank/DDBJ databases">
        <title>Caerostris extrusa draft genome.</title>
        <authorList>
            <person name="Kono N."/>
            <person name="Arakawa K."/>
        </authorList>
    </citation>
    <scope>NUCLEOTIDE SEQUENCE [LARGE SCALE GENOMIC DNA]</scope>
</reference>
<evidence type="ECO:0000313" key="1">
    <source>
        <dbReference type="EMBL" id="GIY87027.1"/>
    </source>
</evidence>
<gene>
    <name evidence="1" type="primary">AVEN_56370_1</name>
    <name evidence="1" type="ORF">CEXT_364831</name>
</gene>
<dbReference type="EMBL" id="BPLR01016874">
    <property type="protein sequence ID" value="GIY87027.1"/>
    <property type="molecule type" value="Genomic_DNA"/>
</dbReference>
<dbReference type="Proteomes" id="UP001054945">
    <property type="component" value="Unassembled WGS sequence"/>
</dbReference>
<name>A0AAV4WW83_CAEEX</name>
<organism evidence="1 2">
    <name type="scientific">Caerostris extrusa</name>
    <name type="common">Bark spider</name>
    <name type="synonym">Caerostris bankana</name>
    <dbReference type="NCBI Taxonomy" id="172846"/>
    <lineage>
        <taxon>Eukaryota</taxon>
        <taxon>Metazoa</taxon>
        <taxon>Ecdysozoa</taxon>
        <taxon>Arthropoda</taxon>
        <taxon>Chelicerata</taxon>
        <taxon>Arachnida</taxon>
        <taxon>Araneae</taxon>
        <taxon>Araneomorphae</taxon>
        <taxon>Entelegynae</taxon>
        <taxon>Araneoidea</taxon>
        <taxon>Araneidae</taxon>
        <taxon>Caerostris</taxon>
    </lineage>
</organism>
<accession>A0AAV4WW83</accession>
<comment type="caution">
    <text evidence="1">The sequence shown here is derived from an EMBL/GenBank/DDBJ whole genome shotgun (WGS) entry which is preliminary data.</text>
</comment>